<comment type="subcellular location">
    <subcellularLocation>
        <location evidence="1">Cell surface</location>
    </subcellularLocation>
</comment>
<name>V7HXI7_9LACO</name>
<protein>
    <recommendedName>
        <fullName evidence="6">Prepilin-type N-terminal cleavage/methylation domain-containing protein</fullName>
    </recommendedName>
</protein>
<sequence length="154" mass="18059">MVFKFVKKISGFTLVETMTALLITAVSVILILGALTLVTRNQRHQEKSHQMDFEQFTTILYGDGLDLAYQNQDLSQGRVNFYSQKDHQFYTLRYQRQKLWLLKNGRGYMPLIYDVDDFQINYDPVQFRLHLKVKVCGSVYEETVVMPKYETVEG</sequence>
<organism evidence="4 5">
    <name type="scientific">Ligilactobacillus equi DPC 6820</name>
    <dbReference type="NCBI Taxonomy" id="1392007"/>
    <lineage>
        <taxon>Bacteria</taxon>
        <taxon>Bacillati</taxon>
        <taxon>Bacillota</taxon>
        <taxon>Bacilli</taxon>
        <taxon>Lactobacillales</taxon>
        <taxon>Lactobacillaceae</taxon>
        <taxon>Ligilactobacillus</taxon>
    </lineage>
</organism>
<evidence type="ECO:0000313" key="5">
    <source>
        <dbReference type="Proteomes" id="UP000018559"/>
    </source>
</evidence>
<reference evidence="4 5" key="1">
    <citation type="journal article" date="2014" name="Genome Announc.">
        <title>The Genome of the Predominant Equine Lactobacillus Species, Lactobacillus equi, Is Reflective of Its Lifestyle Adaptations to an Herbivorous Host.</title>
        <authorList>
            <person name="O'Donnell M.M."/>
            <person name="Harris H.M."/>
            <person name="O'Toole P.W."/>
            <person name="Ross R.P."/>
        </authorList>
    </citation>
    <scope>NUCLEOTIDE SEQUENCE [LARGE SCALE GENOMIC DNA]</scope>
    <source>
        <strain evidence="4 5">DPC 6820</strain>
    </source>
</reference>
<dbReference type="AlphaFoldDB" id="V7HXI7"/>
<evidence type="ECO:0008006" key="6">
    <source>
        <dbReference type="Google" id="ProtNLM"/>
    </source>
</evidence>
<comment type="caution">
    <text evidence="4">The sequence shown here is derived from an EMBL/GenBank/DDBJ whole genome shotgun (WGS) entry which is preliminary data.</text>
</comment>
<evidence type="ECO:0000256" key="1">
    <source>
        <dbReference type="ARBA" id="ARBA00004241"/>
    </source>
</evidence>
<keyword evidence="2" id="KW-0178">Competence</keyword>
<dbReference type="GO" id="GO:0009986">
    <property type="term" value="C:cell surface"/>
    <property type="evidence" value="ECO:0007669"/>
    <property type="project" value="UniProtKB-SubCell"/>
</dbReference>
<evidence type="ECO:0000313" key="4">
    <source>
        <dbReference type="EMBL" id="ETA74005.1"/>
    </source>
</evidence>
<dbReference type="Pfam" id="PF15980">
    <property type="entry name" value="ComGF"/>
    <property type="match status" value="1"/>
</dbReference>
<dbReference type="PROSITE" id="PS00409">
    <property type="entry name" value="PROKAR_NTER_METHYL"/>
    <property type="match status" value="1"/>
</dbReference>
<evidence type="ECO:0000256" key="2">
    <source>
        <dbReference type="ARBA" id="ARBA00023287"/>
    </source>
</evidence>
<keyword evidence="3" id="KW-0472">Membrane</keyword>
<keyword evidence="3" id="KW-0812">Transmembrane</keyword>
<proteinExistence type="predicted"/>
<dbReference type="InterPro" id="IPR012902">
    <property type="entry name" value="N_methyl_site"/>
</dbReference>
<keyword evidence="5" id="KW-1185">Reference proteome</keyword>
<dbReference type="Proteomes" id="UP000018559">
    <property type="component" value="Unassembled WGS sequence"/>
</dbReference>
<accession>V7HXI7</accession>
<gene>
    <name evidence="4" type="ORF">LEQ_0587c</name>
</gene>
<dbReference type="GO" id="GO:0030420">
    <property type="term" value="P:establishment of competence for transformation"/>
    <property type="evidence" value="ECO:0007669"/>
    <property type="project" value="UniProtKB-KW"/>
</dbReference>
<dbReference type="EMBL" id="AWWH01000134">
    <property type="protein sequence ID" value="ETA74005.1"/>
    <property type="molecule type" value="Genomic_DNA"/>
</dbReference>
<feature type="transmembrane region" description="Helical" evidence="3">
    <location>
        <begin position="20"/>
        <end position="38"/>
    </location>
</feature>
<dbReference type="PATRIC" id="fig|1392007.3.peg.1165"/>
<dbReference type="InterPro" id="IPR016977">
    <property type="entry name" value="ComGF"/>
</dbReference>
<keyword evidence="3" id="KW-1133">Transmembrane helix</keyword>
<dbReference type="RefSeq" id="WP_023859759.1">
    <property type="nucleotide sequence ID" value="NZ_AWWH01000134.1"/>
</dbReference>
<evidence type="ECO:0000256" key="3">
    <source>
        <dbReference type="SAM" id="Phobius"/>
    </source>
</evidence>